<dbReference type="InterPro" id="IPR001387">
    <property type="entry name" value="Cro/C1-type_HTH"/>
</dbReference>
<dbReference type="GO" id="GO:0003677">
    <property type="term" value="F:DNA binding"/>
    <property type="evidence" value="ECO:0007669"/>
    <property type="project" value="InterPro"/>
</dbReference>
<gene>
    <name evidence="2" type="ORF">GUK36_35215</name>
</gene>
<reference evidence="2 3" key="1">
    <citation type="submission" date="2020-01" db="EMBL/GenBank/DDBJ databases">
        <title>Rhizobium genotypes associated with high levels of biological nitrogen fixation by grain legumes in a temperate-maritime cropping system.</title>
        <authorList>
            <person name="Maluk M."/>
            <person name="Francesc Ferrando Molina F."/>
            <person name="Lopez Del Egido L."/>
            <person name="Lafos M."/>
            <person name="Langarica-Fuentes A."/>
            <person name="Gebre Yohannes G."/>
            <person name="Young M.W."/>
            <person name="Martin P."/>
            <person name="Gantlett R."/>
            <person name="Kenicer G."/>
            <person name="Hawes C."/>
            <person name="Begg G.S."/>
            <person name="Quilliam R.S."/>
            <person name="Squire G.R."/>
            <person name="Poole P.S."/>
            <person name="Young P.W."/>
            <person name="Iannetta P.M."/>
            <person name="James E.K."/>
        </authorList>
    </citation>
    <scope>NUCLEOTIDE SEQUENCE [LARGE SCALE GENOMIC DNA]</scope>
    <source>
        <strain evidence="2 3">JHI944</strain>
    </source>
</reference>
<accession>A0A6P0DSH2</accession>
<dbReference type="PROSITE" id="PS50943">
    <property type="entry name" value="HTH_CROC1"/>
    <property type="match status" value="1"/>
</dbReference>
<protein>
    <submittedName>
        <fullName evidence="2">Helix-turn-helix domain-containing protein</fullName>
    </submittedName>
</protein>
<feature type="domain" description="HTH cro/C1-type" evidence="1">
    <location>
        <begin position="45"/>
        <end position="87"/>
    </location>
</feature>
<dbReference type="RefSeq" id="WP_164000435.1">
    <property type="nucleotide sequence ID" value="NZ_WXXP01000032.1"/>
</dbReference>
<dbReference type="CDD" id="cd00093">
    <property type="entry name" value="HTH_XRE"/>
    <property type="match status" value="1"/>
</dbReference>
<evidence type="ECO:0000313" key="2">
    <source>
        <dbReference type="EMBL" id="NEK54611.1"/>
    </source>
</evidence>
<dbReference type="InterPro" id="IPR010982">
    <property type="entry name" value="Lambda_DNA-bd_dom_sf"/>
</dbReference>
<dbReference type="AlphaFoldDB" id="A0A6P0DSH2"/>
<organism evidence="2 3">
    <name type="scientific">Rhizobium leguminosarum</name>
    <dbReference type="NCBI Taxonomy" id="384"/>
    <lineage>
        <taxon>Bacteria</taxon>
        <taxon>Pseudomonadati</taxon>
        <taxon>Pseudomonadota</taxon>
        <taxon>Alphaproteobacteria</taxon>
        <taxon>Hyphomicrobiales</taxon>
        <taxon>Rhizobiaceae</taxon>
        <taxon>Rhizobium/Agrobacterium group</taxon>
        <taxon>Rhizobium</taxon>
    </lineage>
</organism>
<dbReference type="Proteomes" id="UP000471409">
    <property type="component" value="Unassembled WGS sequence"/>
</dbReference>
<sequence>MTERRIGFEERIAAKASADLESLSLQEKIAVSLGRLKSQRGTTNKDLADKLGVSEAYISQVTRAMRDLKVSTLDKMTREWDVPIEELVTVTKDDLDRIAASHSRRRKKKSAATVTP</sequence>
<evidence type="ECO:0000259" key="1">
    <source>
        <dbReference type="PROSITE" id="PS50943"/>
    </source>
</evidence>
<dbReference type="SUPFAM" id="SSF47413">
    <property type="entry name" value="lambda repressor-like DNA-binding domains"/>
    <property type="match status" value="1"/>
</dbReference>
<dbReference type="Pfam" id="PF01381">
    <property type="entry name" value="HTH_3"/>
    <property type="match status" value="1"/>
</dbReference>
<dbReference type="Gene3D" id="1.10.260.40">
    <property type="entry name" value="lambda repressor-like DNA-binding domains"/>
    <property type="match status" value="1"/>
</dbReference>
<evidence type="ECO:0000313" key="3">
    <source>
        <dbReference type="Proteomes" id="UP000471409"/>
    </source>
</evidence>
<dbReference type="SMART" id="SM00530">
    <property type="entry name" value="HTH_XRE"/>
    <property type="match status" value="1"/>
</dbReference>
<name>A0A6P0DSH2_RHILE</name>
<comment type="caution">
    <text evidence="2">The sequence shown here is derived from an EMBL/GenBank/DDBJ whole genome shotgun (WGS) entry which is preliminary data.</text>
</comment>
<proteinExistence type="predicted"/>
<dbReference type="EMBL" id="WXXP01000032">
    <property type="protein sequence ID" value="NEK54611.1"/>
    <property type="molecule type" value="Genomic_DNA"/>
</dbReference>